<dbReference type="EMBL" id="JXJN01003511">
    <property type="status" value="NOT_ANNOTATED_CDS"/>
    <property type="molecule type" value="Genomic_DNA"/>
</dbReference>
<feature type="chain" id="PRO_5008405427" evidence="1">
    <location>
        <begin position="20"/>
        <end position="252"/>
    </location>
</feature>
<protein>
    <submittedName>
        <fullName evidence="2">Uncharacterized protein</fullName>
    </submittedName>
</protein>
<sequence>MKFWIILVLLAISTRASFATFALIESLLQGVNAGYAENIGLRVGPVKFGLNKKVHLNLGGYGQETALVRPGVCCRNDGTQDYPNYSQESYPGNYPYVPVSRHGQENYPANYPHVPVRRYGQENYPANYPHAPVPRHGQENYPANYPQVPVPTYSQGNYSGDYFAMHADNNVPSNTEIMQNTFTTYGAAAPIFGIGLNAGLDAIIGLRGRRVPSQAGIYGSPYPHHVDYPQEVGVGLGVGIGASLGLGAGSFY</sequence>
<reference evidence="2" key="2">
    <citation type="submission" date="2020-05" db="UniProtKB">
        <authorList>
            <consortium name="EnsemblMetazoa"/>
        </authorList>
    </citation>
    <scope>IDENTIFICATION</scope>
    <source>
        <strain evidence="2">IAEA</strain>
    </source>
</reference>
<accession>A0A1B0C7X6</accession>
<dbReference type="Proteomes" id="UP000092460">
    <property type="component" value="Unassembled WGS sequence"/>
</dbReference>
<dbReference type="VEuPathDB" id="VectorBase:GPPI052283"/>
<evidence type="ECO:0000256" key="1">
    <source>
        <dbReference type="SAM" id="SignalP"/>
    </source>
</evidence>
<evidence type="ECO:0000313" key="2">
    <source>
        <dbReference type="EnsemblMetazoa" id="GPPI052283-PA"/>
    </source>
</evidence>
<feature type="signal peptide" evidence="1">
    <location>
        <begin position="1"/>
        <end position="19"/>
    </location>
</feature>
<keyword evidence="1" id="KW-0732">Signal</keyword>
<keyword evidence="3" id="KW-1185">Reference proteome</keyword>
<organism evidence="2 3">
    <name type="scientific">Glossina palpalis gambiensis</name>
    <dbReference type="NCBI Taxonomy" id="67801"/>
    <lineage>
        <taxon>Eukaryota</taxon>
        <taxon>Metazoa</taxon>
        <taxon>Ecdysozoa</taxon>
        <taxon>Arthropoda</taxon>
        <taxon>Hexapoda</taxon>
        <taxon>Insecta</taxon>
        <taxon>Pterygota</taxon>
        <taxon>Neoptera</taxon>
        <taxon>Endopterygota</taxon>
        <taxon>Diptera</taxon>
        <taxon>Brachycera</taxon>
        <taxon>Muscomorpha</taxon>
        <taxon>Hippoboscoidea</taxon>
        <taxon>Glossinidae</taxon>
        <taxon>Glossina</taxon>
    </lineage>
</organism>
<name>A0A1B0C7X6_9MUSC</name>
<dbReference type="AlphaFoldDB" id="A0A1B0C7X6"/>
<evidence type="ECO:0000313" key="3">
    <source>
        <dbReference type="Proteomes" id="UP000092460"/>
    </source>
</evidence>
<reference evidence="3" key="1">
    <citation type="submission" date="2015-01" db="EMBL/GenBank/DDBJ databases">
        <authorList>
            <person name="Aksoy S."/>
            <person name="Warren W."/>
            <person name="Wilson R.K."/>
        </authorList>
    </citation>
    <scope>NUCLEOTIDE SEQUENCE [LARGE SCALE GENOMIC DNA]</scope>
    <source>
        <strain evidence="3">IAEA</strain>
    </source>
</reference>
<dbReference type="EnsemblMetazoa" id="GPPI052283-RA">
    <property type="protein sequence ID" value="GPPI052283-PA"/>
    <property type="gene ID" value="GPPI052283"/>
</dbReference>
<proteinExistence type="predicted"/>